<evidence type="ECO:0000259" key="1">
    <source>
        <dbReference type="PROSITE" id="PS51077"/>
    </source>
</evidence>
<dbReference type="CDD" id="cd00090">
    <property type="entry name" value="HTH_ARSR"/>
    <property type="match status" value="1"/>
</dbReference>
<dbReference type="KEGG" id="pdl:Pyrde_1355"/>
<dbReference type="PROSITE" id="PS51077">
    <property type="entry name" value="HTH_ICLR"/>
    <property type="match status" value="1"/>
</dbReference>
<evidence type="ECO:0000313" key="4">
    <source>
        <dbReference type="EMBL" id="OWJ54680.1"/>
    </source>
</evidence>
<dbReference type="AlphaFoldDB" id="A0A0N7JD74"/>
<dbReference type="InterPro" id="IPR005471">
    <property type="entry name" value="Tscrpt_reg_IclR_N"/>
</dbReference>
<gene>
    <name evidence="4" type="ORF">Pdsh_06590</name>
    <name evidence="3" type="ORF">Pdsh_06805</name>
    <name evidence="2" type="ORF">Pyrde_1355</name>
</gene>
<feature type="domain" description="HTH iclR-type" evidence="1">
    <location>
        <begin position="149"/>
        <end position="212"/>
    </location>
</feature>
<sequence>MGGMLLAASLGFDERPVTHAMADTRPRCVALFAPRVGGETRRLDDALLLVRRFAEALGARLEVYWLDVGRAGLEELVYMVKEHVRRLVRECSVDRVVFAPRAGLRVLTVVLTVAAMGLALEPGQRVTLLLREESIGAVYETDAASLAPVELGEEERRVLRLLAKHTLEGRGLGVREAAELLGIPRSTVHRRLQALAEKGLAYRAEDGYRATPRGIASA</sequence>
<organism evidence="2 5">
    <name type="scientific">Pyrodictium delaneyi</name>
    <dbReference type="NCBI Taxonomy" id="1273541"/>
    <lineage>
        <taxon>Archaea</taxon>
        <taxon>Thermoproteota</taxon>
        <taxon>Thermoprotei</taxon>
        <taxon>Desulfurococcales</taxon>
        <taxon>Pyrodictiaceae</taxon>
        <taxon>Pyrodictium</taxon>
    </lineage>
</organism>
<evidence type="ECO:0000313" key="2">
    <source>
        <dbReference type="EMBL" id="ALL01401.1"/>
    </source>
</evidence>
<dbReference type="GO" id="GO:0003677">
    <property type="term" value="F:DNA binding"/>
    <property type="evidence" value="ECO:0007669"/>
    <property type="project" value="InterPro"/>
</dbReference>
<reference evidence="3 6" key="2">
    <citation type="submission" date="2017-05" db="EMBL/GenBank/DDBJ databases">
        <title>The draft genome of the hyperthermophilic archaeon 'Pyrodictium delaneyi strain Hulk', an iron and nitrate reducer, reveals the capacity for sulfate reduction.</title>
        <authorList>
            <person name="Demey L.M."/>
            <person name="Miller C."/>
            <person name="Manzella M."/>
            <person name="Reguera G."/>
            <person name="Kashefi K."/>
        </authorList>
    </citation>
    <scope>NUCLEOTIDE SEQUENCE [LARGE SCALE GENOMIC DNA]</scope>
    <source>
        <strain evidence="3 6">Hulk</strain>
    </source>
</reference>
<evidence type="ECO:0000313" key="3">
    <source>
        <dbReference type="EMBL" id="OWJ54500.1"/>
    </source>
</evidence>
<protein>
    <submittedName>
        <fullName evidence="3">Transcriptional regulator</fullName>
    </submittedName>
</protein>
<dbReference type="InterPro" id="IPR036390">
    <property type="entry name" value="WH_DNA-bd_sf"/>
</dbReference>
<keyword evidence="6" id="KW-1185">Reference proteome</keyword>
<proteinExistence type="predicted"/>
<dbReference type="SUPFAM" id="SSF46785">
    <property type="entry name" value="Winged helix' DNA-binding domain"/>
    <property type="match status" value="1"/>
</dbReference>
<dbReference type="Proteomes" id="UP000196694">
    <property type="component" value="Unassembled WGS sequence"/>
</dbReference>
<reference evidence="2 5" key="1">
    <citation type="submission" date="2015-10" db="EMBL/GenBank/DDBJ databases">
        <title>Complete genome sequence of hyperthermophilic archaeon Pyrodictium delaneyi Su06.</title>
        <authorList>
            <person name="Jung J.-H."/>
            <person name="Lin J."/>
            <person name="Holden J.F."/>
            <person name="Park C.-S."/>
        </authorList>
    </citation>
    <scope>NUCLEOTIDE SEQUENCE [LARGE SCALE GENOMIC DNA]</scope>
    <source>
        <strain evidence="2 5">Su06</strain>
    </source>
</reference>
<accession>A0A0N7JD74</accession>
<dbReference type="InterPro" id="IPR036388">
    <property type="entry name" value="WH-like_DNA-bd_sf"/>
</dbReference>
<evidence type="ECO:0000313" key="5">
    <source>
        <dbReference type="Proteomes" id="UP000058613"/>
    </source>
</evidence>
<dbReference type="EMBL" id="NCQP01000003">
    <property type="protein sequence ID" value="OWJ54680.1"/>
    <property type="molecule type" value="Genomic_DNA"/>
</dbReference>
<dbReference type="EMBL" id="CP013011">
    <property type="protein sequence ID" value="ALL01401.1"/>
    <property type="molecule type" value="Genomic_DNA"/>
</dbReference>
<dbReference type="Gene3D" id="1.10.10.10">
    <property type="entry name" value="Winged helix-like DNA-binding domain superfamily/Winged helix DNA-binding domain"/>
    <property type="match status" value="1"/>
</dbReference>
<dbReference type="EMBL" id="NCQP01000005">
    <property type="protein sequence ID" value="OWJ54500.1"/>
    <property type="molecule type" value="Genomic_DNA"/>
</dbReference>
<dbReference type="GO" id="GO:0006355">
    <property type="term" value="P:regulation of DNA-templated transcription"/>
    <property type="evidence" value="ECO:0007669"/>
    <property type="project" value="InterPro"/>
</dbReference>
<dbReference type="Proteomes" id="UP000058613">
    <property type="component" value="Chromosome"/>
</dbReference>
<dbReference type="InterPro" id="IPR011991">
    <property type="entry name" value="ArsR-like_HTH"/>
</dbReference>
<name>A0A0N7JD74_9CREN</name>
<evidence type="ECO:0000313" key="6">
    <source>
        <dbReference type="Proteomes" id="UP000196694"/>
    </source>
</evidence>
<dbReference type="Pfam" id="PF09339">
    <property type="entry name" value="HTH_IclR"/>
    <property type="match status" value="1"/>
</dbReference>